<name>A0A2G1WHQ7_9EURY</name>
<organism evidence="1 2">
    <name type="scientific">Halorubrum persicum</name>
    <dbReference type="NCBI Taxonomy" id="1383844"/>
    <lineage>
        <taxon>Archaea</taxon>
        <taxon>Methanobacteriati</taxon>
        <taxon>Methanobacteriota</taxon>
        <taxon>Stenosarchaea group</taxon>
        <taxon>Halobacteria</taxon>
        <taxon>Halobacteriales</taxon>
        <taxon>Haloferacaceae</taxon>
        <taxon>Halorubrum</taxon>
    </lineage>
</organism>
<reference evidence="1 2" key="1">
    <citation type="journal article" date="2014" name="Front. Microbiol.">
        <title>Population and genomic analysis of the genus Halorubrum.</title>
        <authorList>
            <person name="Fullmer M.S."/>
            <person name="Soucy S.M."/>
            <person name="Swithers K.S."/>
            <person name="Makkay A.M."/>
            <person name="Wheeler R."/>
            <person name="Ventosa A."/>
            <person name="Gogarten J.P."/>
            <person name="Papke R.T."/>
        </authorList>
    </citation>
    <scope>NUCLEOTIDE SEQUENCE [LARGE SCALE GENOMIC DNA]</scope>
    <source>
        <strain evidence="1 2">C49</strain>
    </source>
</reference>
<comment type="caution">
    <text evidence="1">The sequence shown here is derived from an EMBL/GenBank/DDBJ whole genome shotgun (WGS) entry which is preliminary data.</text>
</comment>
<dbReference type="AlphaFoldDB" id="A0A2G1WHQ7"/>
<gene>
    <name evidence="1" type="ORF">DJ69_11205</name>
</gene>
<dbReference type="Proteomes" id="UP000222824">
    <property type="component" value="Unassembled WGS sequence"/>
</dbReference>
<evidence type="ECO:0000313" key="1">
    <source>
        <dbReference type="EMBL" id="PHQ38516.1"/>
    </source>
</evidence>
<sequence>MVSTIGRWERDRLDICGCHHIGTNRIIQRLSPMIVRREQIICSRKRADEMIGGAAECNME</sequence>
<accession>A0A2G1WHQ7</accession>
<proteinExistence type="predicted"/>
<protein>
    <submittedName>
        <fullName evidence="1">Uncharacterized protein</fullName>
    </submittedName>
</protein>
<dbReference type="EMBL" id="NHOA01000094">
    <property type="protein sequence ID" value="PHQ38516.1"/>
    <property type="molecule type" value="Genomic_DNA"/>
</dbReference>
<evidence type="ECO:0000313" key="2">
    <source>
        <dbReference type="Proteomes" id="UP000222824"/>
    </source>
</evidence>
<keyword evidence="2" id="KW-1185">Reference proteome</keyword>